<keyword evidence="1" id="KW-0732">Signal</keyword>
<dbReference type="EnsemblPlants" id="KEH26083">
    <property type="protein sequence ID" value="KEH26083"/>
    <property type="gene ID" value="MTR_6g044010"/>
</dbReference>
<reference evidence="2 4" key="1">
    <citation type="journal article" date="2011" name="Nature">
        <title>The Medicago genome provides insight into the evolution of rhizobial symbioses.</title>
        <authorList>
            <person name="Young N.D."/>
            <person name="Debelle F."/>
            <person name="Oldroyd G.E."/>
            <person name="Geurts R."/>
            <person name="Cannon S.B."/>
            <person name="Udvardi M.K."/>
            <person name="Benedito V.A."/>
            <person name="Mayer K.F."/>
            <person name="Gouzy J."/>
            <person name="Schoof H."/>
            <person name="Van de Peer Y."/>
            <person name="Proost S."/>
            <person name="Cook D.R."/>
            <person name="Meyers B.C."/>
            <person name="Spannagl M."/>
            <person name="Cheung F."/>
            <person name="De Mita S."/>
            <person name="Krishnakumar V."/>
            <person name="Gundlach H."/>
            <person name="Zhou S."/>
            <person name="Mudge J."/>
            <person name="Bharti A.K."/>
            <person name="Murray J.D."/>
            <person name="Naoumkina M.A."/>
            <person name="Rosen B."/>
            <person name="Silverstein K.A."/>
            <person name="Tang H."/>
            <person name="Rombauts S."/>
            <person name="Zhao P.X."/>
            <person name="Zhou P."/>
            <person name="Barbe V."/>
            <person name="Bardou P."/>
            <person name="Bechner M."/>
            <person name="Bellec A."/>
            <person name="Berger A."/>
            <person name="Berges H."/>
            <person name="Bidwell S."/>
            <person name="Bisseling T."/>
            <person name="Choisne N."/>
            <person name="Couloux A."/>
            <person name="Denny R."/>
            <person name="Deshpande S."/>
            <person name="Dai X."/>
            <person name="Doyle J.J."/>
            <person name="Dudez A.M."/>
            <person name="Farmer A.D."/>
            <person name="Fouteau S."/>
            <person name="Franken C."/>
            <person name="Gibelin C."/>
            <person name="Gish J."/>
            <person name="Goldstein S."/>
            <person name="Gonzalez A.J."/>
            <person name="Green P.J."/>
            <person name="Hallab A."/>
            <person name="Hartog M."/>
            <person name="Hua A."/>
            <person name="Humphray S.J."/>
            <person name="Jeong D.H."/>
            <person name="Jing Y."/>
            <person name="Jocker A."/>
            <person name="Kenton S.M."/>
            <person name="Kim D.J."/>
            <person name="Klee K."/>
            <person name="Lai H."/>
            <person name="Lang C."/>
            <person name="Lin S."/>
            <person name="Macmil S.L."/>
            <person name="Magdelenat G."/>
            <person name="Matthews L."/>
            <person name="McCorrison J."/>
            <person name="Monaghan E.L."/>
            <person name="Mun J.H."/>
            <person name="Najar F.Z."/>
            <person name="Nicholson C."/>
            <person name="Noirot C."/>
            <person name="O'Bleness M."/>
            <person name="Paule C.R."/>
            <person name="Poulain J."/>
            <person name="Prion F."/>
            <person name="Qin B."/>
            <person name="Qu C."/>
            <person name="Retzel E.F."/>
            <person name="Riddle C."/>
            <person name="Sallet E."/>
            <person name="Samain S."/>
            <person name="Samson N."/>
            <person name="Sanders I."/>
            <person name="Saurat O."/>
            <person name="Scarpelli C."/>
            <person name="Schiex T."/>
            <person name="Segurens B."/>
            <person name="Severin A.J."/>
            <person name="Sherrier D.J."/>
            <person name="Shi R."/>
            <person name="Sims S."/>
            <person name="Singer S.R."/>
            <person name="Sinharoy S."/>
            <person name="Sterck L."/>
            <person name="Viollet A."/>
            <person name="Wang B.B."/>
            <person name="Wang K."/>
            <person name="Wang M."/>
            <person name="Wang X."/>
            <person name="Warfsmann J."/>
            <person name="Weissenbach J."/>
            <person name="White D.D."/>
            <person name="White J.D."/>
            <person name="Wiley G.B."/>
            <person name="Wincker P."/>
            <person name="Xing Y."/>
            <person name="Yang L."/>
            <person name="Yao Z."/>
            <person name="Ying F."/>
            <person name="Zhai J."/>
            <person name="Zhou L."/>
            <person name="Zuber A."/>
            <person name="Denarie J."/>
            <person name="Dixon R.A."/>
            <person name="May G.D."/>
            <person name="Schwartz D.C."/>
            <person name="Rogers J."/>
            <person name="Quetier F."/>
            <person name="Town C.D."/>
            <person name="Roe B.A."/>
        </authorList>
    </citation>
    <scope>NUCLEOTIDE SEQUENCE [LARGE SCALE GENOMIC DNA]</scope>
    <source>
        <strain evidence="2">A17</strain>
        <strain evidence="3 4">cv. Jemalong A17</strain>
    </source>
</reference>
<gene>
    <name evidence="2" type="ordered locus">MTR_6g044010</name>
</gene>
<evidence type="ECO:0000313" key="2">
    <source>
        <dbReference type="EMBL" id="KEH26083.1"/>
    </source>
</evidence>
<dbReference type="Proteomes" id="UP000002051">
    <property type="component" value="Chromosome 6"/>
</dbReference>
<dbReference type="PANTHER" id="PTHR33116:SF78">
    <property type="entry name" value="OS12G0587133 PROTEIN"/>
    <property type="match status" value="1"/>
</dbReference>
<reference evidence="2 4" key="2">
    <citation type="journal article" date="2014" name="BMC Genomics">
        <title>An improved genome release (version Mt4.0) for the model legume Medicago truncatula.</title>
        <authorList>
            <person name="Tang H."/>
            <person name="Krishnakumar V."/>
            <person name="Bidwell S."/>
            <person name="Rosen B."/>
            <person name="Chan A."/>
            <person name="Zhou S."/>
            <person name="Gentzbittel L."/>
            <person name="Childs K.L."/>
            <person name="Yandell M."/>
            <person name="Gundlach H."/>
            <person name="Mayer K.F."/>
            <person name="Schwartz D.C."/>
            <person name="Town C.D."/>
        </authorList>
    </citation>
    <scope>GENOME REANNOTATION</scope>
    <source>
        <strain evidence="2">A17</strain>
        <strain evidence="3 4">cv. Jemalong A17</strain>
    </source>
</reference>
<feature type="chain" id="PRO_5014499456" description="Reverse transcriptase zinc-binding domain-containing protein" evidence="1">
    <location>
        <begin position="17"/>
        <end position="232"/>
    </location>
</feature>
<dbReference type="HOGENOM" id="CLU_082252_1_0_1"/>
<feature type="signal peptide" evidence="1">
    <location>
        <begin position="1"/>
        <end position="16"/>
    </location>
</feature>
<evidence type="ECO:0008006" key="5">
    <source>
        <dbReference type="Google" id="ProtNLM"/>
    </source>
</evidence>
<evidence type="ECO:0000313" key="4">
    <source>
        <dbReference type="Proteomes" id="UP000002051"/>
    </source>
</evidence>
<evidence type="ECO:0000256" key="1">
    <source>
        <dbReference type="SAM" id="SignalP"/>
    </source>
</evidence>
<protein>
    <recommendedName>
        <fullName evidence="5">Reverse transcriptase zinc-binding domain-containing protein</fullName>
    </recommendedName>
</protein>
<sequence length="232" mass="27051">MSLLRSVALLCHIILMDHVLDRWRWILDPINGYSIKGTYQYLSLPDTTLGCDLYDEALPTIDNHLRRRVLHHDNTICIGGCDCQETTLHLLFRCDIYGNLWHRIFQWLGISFISPDLVHDHLHQFGHMVAGLPRFKHSFLKVISHASVWIVWKEINNRIFKNKAQDLVHLLDNVKFISFSWLKANMLTSAFSYNDWWQELSKRAGPYGPARFARINIGLGPKILSPNFNRAF</sequence>
<dbReference type="AlphaFoldDB" id="A0A072UAG6"/>
<proteinExistence type="predicted"/>
<evidence type="ECO:0000313" key="3">
    <source>
        <dbReference type="EnsemblPlants" id="KEH26083"/>
    </source>
</evidence>
<organism evidence="2 4">
    <name type="scientific">Medicago truncatula</name>
    <name type="common">Barrel medic</name>
    <name type="synonym">Medicago tribuloides</name>
    <dbReference type="NCBI Taxonomy" id="3880"/>
    <lineage>
        <taxon>Eukaryota</taxon>
        <taxon>Viridiplantae</taxon>
        <taxon>Streptophyta</taxon>
        <taxon>Embryophyta</taxon>
        <taxon>Tracheophyta</taxon>
        <taxon>Spermatophyta</taxon>
        <taxon>Magnoliopsida</taxon>
        <taxon>eudicotyledons</taxon>
        <taxon>Gunneridae</taxon>
        <taxon>Pentapetalae</taxon>
        <taxon>rosids</taxon>
        <taxon>fabids</taxon>
        <taxon>Fabales</taxon>
        <taxon>Fabaceae</taxon>
        <taxon>Papilionoideae</taxon>
        <taxon>50 kb inversion clade</taxon>
        <taxon>NPAAA clade</taxon>
        <taxon>Hologalegina</taxon>
        <taxon>IRL clade</taxon>
        <taxon>Trifolieae</taxon>
        <taxon>Medicago</taxon>
    </lineage>
</organism>
<name>A0A072UAG6_MEDTR</name>
<dbReference type="EMBL" id="CM001222">
    <property type="protein sequence ID" value="KEH26083.1"/>
    <property type="molecule type" value="Genomic_DNA"/>
</dbReference>
<reference evidence="3" key="3">
    <citation type="submission" date="2015-04" db="UniProtKB">
        <authorList>
            <consortium name="EnsemblPlants"/>
        </authorList>
    </citation>
    <scope>IDENTIFICATION</scope>
    <source>
        <strain evidence="3">cv. Jemalong A17</strain>
    </source>
</reference>
<accession>A0A072UAG6</accession>
<dbReference type="PANTHER" id="PTHR33116">
    <property type="entry name" value="REVERSE TRANSCRIPTASE ZINC-BINDING DOMAIN-CONTAINING PROTEIN-RELATED-RELATED"/>
    <property type="match status" value="1"/>
</dbReference>
<keyword evidence="4" id="KW-1185">Reference proteome</keyword>